<feature type="domain" description="DUF7373" evidence="3">
    <location>
        <begin position="49"/>
        <end position="242"/>
    </location>
</feature>
<evidence type="ECO:0000259" key="3">
    <source>
        <dbReference type="Pfam" id="PF24088"/>
    </source>
</evidence>
<gene>
    <name evidence="5" type="ORF">DFR75_102539</name>
</gene>
<evidence type="ECO:0000313" key="5">
    <source>
        <dbReference type="EMBL" id="TDP39820.1"/>
    </source>
</evidence>
<protein>
    <submittedName>
        <fullName evidence="5">Uncharacterized protein</fullName>
    </submittedName>
</protein>
<evidence type="ECO:0000313" key="6">
    <source>
        <dbReference type="Proteomes" id="UP000295087"/>
    </source>
</evidence>
<dbReference type="InterPro" id="IPR056463">
    <property type="entry name" value="DUF7373_C"/>
</dbReference>
<dbReference type="AlphaFoldDB" id="A0A4R6PNG7"/>
<evidence type="ECO:0000259" key="4">
    <source>
        <dbReference type="Pfam" id="PF24092"/>
    </source>
</evidence>
<sequence>MKRHAFASAALAAICMISGCSEDATHSTTVDTGMLDSGNYPTSARDVEAVRSPAAGAIRESVRIGEHSPIPFEYDHRFAYGPDYPRIQIITPQEPPYIDEFGLKRADFHTEFPGFVAGWHNFATRRPQMNMGRIIDTYTLRFETPEQARAVAEKMSRLSAGETRTVENYPGSYTKLTVGETTKLRTWLAHEDMVLYIRVTDHVSRPFVESDNLAIVKRFFDTQVESLEDYARTPIGEVAAQPIDIDGLLSRTLPADKPLTRHTIYPGHVALSLSRTPARTALAYTDAGVDLVVVADAFVYRTRDPEAAERLSSAFDDTAISPNQTPKTDPPPGLPTAVCFTGDLDMNISPNCRFTVGRYVVRVPGTNLQDAHQRAAAQYRLLAE</sequence>
<dbReference type="EMBL" id="SNXK01000002">
    <property type="protein sequence ID" value="TDP39820.1"/>
    <property type="molecule type" value="Genomic_DNA"/>
</dbReference>
<keyword evidence="6" id="KW-1185">Reference proteome</keyword>
<feature type="region of interest" description="Disordered" evidence="1">
    <location>
        <begin position="314"/>
        <end position="333"/>
    </location>
</feature>
<name>A0A4R6PNG7_NOCIG</name>
<feature type="chain" id="PRO_5020711255" evidence="2">
    <location>
        <begin position="24"/>
        <end position="384"/>
    </location>
</feature>
<dbReference type="InterPro" id="IPR055797">
    <property type="entry name" value="DUF7373"/>
</dbReference>
<evidence type="ECO:0000256" key="2">
    <source>
        <dbReference type="SAM" id="SignalP"/>
    </source>
</evidence>
<dbReference type="RefSeq" id="WP_133733973.1">
    <property type="nucleotide sequence ID" value="NZ_SNXK01000002.1"/>
</dbReference>
<reference evidence="5 6" key="1">
    <citation type="submission" date="2019-03" db="EMBL/GenBank/DDBJ databases">
        <title>Genomic Encyclopedia of Type Strains, Phase IV (KMG-IV): sequencing the most valuable type-strain genomes for metagenomic binning, comparative biology and taxonomic classification.</title>
        <authorList>
            <person name="Goeker M."/>
        </authorList>
    </citation>
    <scope>NUCLEOTIDE SEQUENCE [LARGE SCALE GENOMIC DNA]</scope>
    <source>
        <strain evidence="5 6">DSM 44496</strain>
    </source>
</reference>
<feature type="signal peptide" evidence="2">
    <location>
        <begin position="1"/>
        <end position="23"/>
    </location>
</feature>
<dbReference type="Proteomes" id="UP000295087">
    <property type="component" value="Unassembled WGS sequence"/>
</dbReference>
<evidence type="ECO:0000256" key="1">
    <source>
        <dbReference type="SAM" id="MobiDB-lite"/>
    </source>
</evidence>
<proteinExistence type="predicted"/>
<feature type="domain" description="DUF7373" evidence="4">
    <location>
        <begin position="248"/>
        <end position="384"/>
    </location>
</feature>
<comment type="caution">
    <text evidence="5">The sequence shown here is derived from an EMBL/GenBank/DDBJ whole genome shotgun (WGS) entry which is preliminary data.</text>
</comment>
<accession>A0A4R6PNG7</accession>
<organism evidence="5 6">
    <name type="scientific">Nocardia ignorata</name>
    <dbReference type="NCBI Taxonomy" id="145285"/>
    <lineage>
        <taxon>Bacteria</taxon>
        <taxon>Bacillati</taxon>
        <taxon>Actinomycetota</taxon>
        <taxon>Actinomycetes</taxon>
        <taxon>Mycobacteriales</taxon>
        <taxon>Nocardiaceae</taxon>
        <taxon>Nocardia</taxon>
    </lineage>
</organism>
<dbReference type="Pfam" id="PF24092">
    <property type="entry name" value="DUF7373_C"/>
    <property type="match status" value="1"/>
</dbReference>
<dbReference type="Pfam" id="PF24088">
    <property type="entry name" value="DUF7373"/>
    <property type="match status" value="1"/>
</dbReference>
<keyword evidence="2" id="KW-0732">Signal</keyword>
<dbReference type="PROSITE" id="PS51257">
    <property type="entry name" value="PROKAR_LIPOPROTEIN"/>
    <property type="match status" value="1"/>
</dbReference>